<accession>A0A813SLA2</accession>
<gene>
    <name evidence="2" type="ORF">EDS130_LOCUS4875</name>
    <name evidence="1" type="ORF">XAT740_LOCUS345</name>
</gene>
<protein>
    <submittedName>
        <fullName evidence="2">Uncharacterized protein</fullName>
    </submittedName>
</protein>
<proteinExistence type="predicted"/>
<reference evidence="2" key="1">
    <citation type="submission" date="2021-02" db="EMBL/GenBank/DDBJ databases">
        <authorList>
            <person name="Nowell W R."/>
        </authorList>
    </citation>
    <scope>NUCLEOTIDE SEQUENCE</scope>
</reference>
<evidence type="ECO:0000313" key="3">
    <source>
        <dbReference type="Proteomes" id="UP000663828"/>
    </source>
</evidence>
<organism evidence="2 4">
    <name type="scientific">Adineta ricciae</name>
    <name type="common">Rotifer</name>
    <dbReference type="NCBI Taxonomy" id="249248"/>
    <lineage>
        <taxon>Eukaryota</taxon>
        <taxon>Metazoa</taxon>
        <taxon>Spiralia</taxon>
        <taxon>Gnathifera</taxon>
        <taxon>Rotifera</taxon>
        <taxon>Eurotatoria</taxon>
        <taxon>Bdelloidea</taxon>
        <taxon>Adinetida</taxon>
        <taxon>Adinetidae</taxon>
        <taxon>Adineta</taxon>
    </lineage>
</organism>
<evidence type="ECO:0000313" key="1">
    <source>
        <dbReference type="EMBL" id="CAF0749566.1"/>
    </source>
</evidence>
<evidence type="ECO:0000313" key="4">
    <source>
        <dbReference type="Proteomes" id="UP000663852"/>
    </source>
</evidence>
<dbReference type="Proteomes" id="UP000663852">
    <property type="component" value="Unassembled WGS sequence"/>
</dbReference>
<dbReference type="OrthoDB" id="9992353at2759"/>
<dbReference type="Proteomes" id="UP000663828">
    <property type="component" value="Unassembled WGS sequence"/>
</dbReference>
<dbReference type="EMBL" id="CAJNOR010000009">
    <property type="protein sequence ID" value="CAF0749566.1"/>
    <property type="molecule type" value="Genomic_DNA"/>
</dbReference>
<dbReference type="EMBL" id="CAJNOJ010000013">
    <property type="protein sequence ID" value="CAF0801424.1"/>
    <property type="molecule type" value="Genomic_DNA"/>
</dbReference>
<comment type="caution">
    <text evidence="2">The sequence shown here is derived from an EMBL/GenBank/DDBJ whole genome shotgun (WGS) entry which is preliminary data.</text>
</comment>
<keyword evidence="3" id="KW-1185">Reference proteome</keyword>
<dbReference type="AlphaFoldDB" id="A0A813SLA2"/>
<name>A0A813SLA2_ADIRI</name>
<evidence type="ECO:0000313" key="2">
    <source>
        <dbReference type="EMBL" id="CAF0801424.1"/>
    </source>
</evidence>
<sequence>MDTFLNQFDAVNLSSLKAQITDTSKDHVECPAYIHFGGTPYTLGFGHLFSGDSQSCQNVHVNRQCCFTSQISTRPFQAIDRNGHRVDQAMQNIRNNVEQKCHRYHSLRNKEFILH</sequence>